<dbReference type="InterPro" id="IPR007197">
    <property type="entry name" value="rSAM"/>
</dbReference>
<protein>
    <submittedName>
        <fullName evidence="2">Radical SAM family RiPP maturation amino acid epimerase</fullName>
    </submittedName>
</protein>
<name>A0A139XEN6_9CYAN</name>
<dbReference type="OrthoDB" id="8251299at2"/>
<evidence type="ECO:0000313" key="2">
    <source>
        <dbReference type="EMBL" id="KYC43082.1"/>
    </source>
</evidence>
<organism evidence="2 3">
    <name type="scientific">Scytonema hofmannii PCC 7110</name>
    <dbReference type="NCBI Taxonomy" id="128403"/>
    <lineage>
        <taxon>Bacteria</taxon>
        <taxon>Bacillati</taxon>
        <taxon>Cyanobacteriota</taxon>
        <taxon>Cyanophyceae</taxon>
        <taxon>Nostocales</taxon>
        <taxon>Scytonemataceae</taxon>
        <taxon>Scytonema</taxon>
    </lineage>
</organism>
<sequence>MQTQEISQQVEVQLIPPPFNIKEYCIDNYDSFETIDRIDPKLLSKFSQVKRFIERWEADQEFRKQVLKDPYATFVRYGLKLNPEDVRPKWDKDCASKWKQETSSFLLLKLSNEFYERLDKATNEPESAPSDPHIRVWRERQIARTASQFNPAFHKVIQHIPVCFELSKGCSIGCRFCAVSAPRLTDIFFYTVENAKLWREVLEVMKSFLGDAAGNGFCYWATDPLDNPDYEKFCIDFHAVTGYLPQTTTAQPMKNPEMTRSLLKLSKEKNGICNRFSIPSLKMLEQVHQEFSPEELLGVQIEFLNDGAEGAEKAHAGRQRERNLQQGKIDEESHKQGTIACVSGFLFNMVERSVKLISPCNADKRWPLGYIVYDLGTFVNADDLKTLIERMIQDNMSQMVRLGDLIRFRRDLTYEALVDGFQVSTRIKTFKFRHDPFWKELGAIIHQGNHTTVEITQLFASKGVSSAHISYYLNVLFKHGVLDSEPQL</sequence>
<dbReference type="InterPro" id="IPR030950">
    <property type="entry name" value="rSAM_PoyD"/>
</dbReference>
<dbReference type="AlphaFoldDB" id="A0A139XEN6"/>
<evidence type="ECO:0000256" key="1">
    <source>
        <dbReference type="SAM" id="MobiDB-lite"/>
    </source>
</evidence>
<dbReference type="SFLD" id="SFLDS00029">
    <property type="entry name" value="Radical_SAM"/>
    <property type="match status" value="1"/>
</dbReference>
<accession>A0A139XEN6</accession>
<dbReference type="GO" id="GO:0051536">
    <property type="term" value="F:iron-sulfur cluster binding"/>
    <property type="evidence" value="ECO:0007669"/>
    <property type="project" value="InterPro"/>
</dbReference>
<dbReference type="GO" id="GO:0003824">
    <property type="term" value="F:catalytic activity"/>
    <property type="evidence" value="ECO:0007669"/>
    <property type="project" value="InterPro"/>
</dbReference>
<feature type="region of interest" description="Disordered" evidence="1">
    <location>
        <begin position="310"/>
        <end position="330"/>
    </location>
</feature>
<dbReference type="STRING" id="128403.WA1_13350"/>
<dbReference type="Proteomes" id="UP000076925">
    <property type="component" value="Unassembled WGS sequence"/>
</dbReference>
<reference evidence="2 3" key="1">
    <citation type="journal article" date="2013" name="Genome Biol. Evol.">
        <title>Genomes of Stigonematalean cyanobacteria (subsection V) and the evolution of oxygenic photosynthesis from prokaryotes to plastids.</title>
        <authorList>
            <person name="Dagan T."/>
            <person name="Roettger M."/>
            <person name="Stucken K."/>
            <person name="Landan G."/>
            <person name="Koch R."/>
            <person name="Major P."/>
            <person name="Gould S.B."/>
            <person name="Goremykin V.V."/>
            <person name="Rippka R."/>
            <person name="Tandeau de Marsac N."/>
            <person name="Gugger M."/>
            <person name="Lockhart P.J."/>
            <person name="Allen J.F."/>
            <person name="Brune I."/>
            <person name="Maus I."/>
            <person name="Puhler A."/>
            <person name="Martin W.F."/>
        </authorList>
    </citation>
    <scope>NUCLEOTIDE SEQUENCE [LARGE SCALE GENOMIC DNA]</scope>
    <source>
        <strain evidence="2 3">PCC 7110</strain>
    </source>
</reference>
<evidence type="ECO:0000313" key="3">
    <source>
        <dbReference type="Proteomes" id="UP000076925"/>
    </source>
</evidence>
<proteinExistence type="predicted"/>
<keyword evidence="3" id="KW-1185">Reference proteome</keyword>
<comment type="caution">
    <text evidence="2">The sequence shown here is derived from an EMBL/GenBank/DDBJ whole genome shotgun (WGS) entry which is preliminary data.</text>
</comment>
<dbReference type="NCBIfam" id="TIGR04517">
    <property type="entry name" value="rSAM_PoyD"/>
    <property type="match status" value="1"/>
</dbReference>
<dbReference type="EMBL" id="ANNX02000016">
    <property type="protein sequence ID" value="KYC43082.1"/>
    <property type="molecule type" value="Genomic_DNA"/>
</dbReference>
<gene>
    <name evidence="2" type="ORF">WA1_13350</name>
</gene>
<dbReference type="RefSeq" id="WP_017745248.1">
    <property type="nucleotide sequence ID" value="NZ_KQ976354.1"/>
</dbReference>